<evidence type="ECO:0000256" key="1">
    <source>
        <dbReference type="ARBA" id="ARBA00004496"/>
    </source>
</evidence>
<evidence type="ECO:0000256" key="2">
    <source>
        <dbReference type="ARBA" id="ARBA00005369"/>
    </source>
</evidence>
<comment type="similarity">
    <text evidence="2">Belongs to the methyltransferase superfamily. L-isoaspartyl/D-aspartyl protein methyltransferase family.</text>
</comment>
<accession>A0A2T0LQ96</accession>
<evidence type="ECO:0000313" key="12">
    <source>
        <dbReference type="EMBL" id="PRX45499.1"/>
    </source>
</evidence>
<keyword evidence="13" id="KW-1185">Reference proteome</keyword>
<name>A0A2T0LQ96_9PSEU</name>
<keyword evidence="6 12" id="KW-0489">Methyltransferase</keyword>
<proteinExistence type="inferred from homology"/>
<dbReference type="OrthoDB" id="5143400at2"/>
<dbReference type="Proteomes" id="UP000238362">
    <property type="component" value="Unassembled WGS sequence"/>
</dbReference>
<evidence type="ECO:0000256" key="10">
    <source>
        <dbReference type="ARBA" id="ARBA00031323"/>
    </source>
</evidence>
<dbReference type="GO" id="GO:0032259">
    <property type="term" value="P:methylation"/>
    <property type="evidence" value="ECO:0007669"/>
    <property type="project" value="UniProtKB-KW"/>
</dbReference>
<keyword evidence="8" id="KW-0949">S-adenosyl-L-methionine</keyword>
<organism evidence="12 13">
    <name type="scientific">Prauserella shujinwangii</name>
    <dbReference type="NCBI Taxonomy" id="1453103"/>
    <lineage>
        <taxon>Bacteria</taxon>
        <taxon>Bacillati</taxon>
        <taxon>Actinomycetota</taxon>
        <taxon>Actinomycetes</taxon>
        <taxon>Pseudonocardiales</taxon>
        <taxon>Pseudonocardiaceae</taxon>
        <taxon>Prauserella</taxon>
    </lineage>
</organism>
<dbReference type="GO" id="GO:0004719">
    <property type="term" value="F:protein-L-isoaspartate (D-aspartate) O-methyltransferase activity"/>
    <property type="evidence" value="ECO:0007669"/>
    <property type="project" value="UniProtKB-EC"/>
</dbReference>
<keyword evidence="5" id="KW-0963">Cytoplasm</keyword>
<gene>
    <name evidence="12" type="ORF">B0I33_109162</name>
</gene>
<reference evidence="12 13" key="1">
    <citation type="submission" date="2018-03" db="EMBL/GenBank/DDBJ databases">
        <title>Genomic Encyclopedia of Type Strains, Phase III (KMG-III): the genomes of soil and plant-associated and newly described type strains.</title>
        <authorList>
            <person name="Whitman W."/>
        </authorList>
    </citation>
    <scope>NUCLEOTIDE SEQUENCE [LARGE SCALE GENOMIC DNA]</scope>
    <source>
        <strain evidence="12 13">CGMCC 4.7125</strain>
    </source>
</reference>
<evidence type="ECO:0000256" key="11">
    <source>
        <dbReference type="ARBA" id="ARBA00031350"/>
    </source>
</evidence>
<evidence type="ECO:0000256" key="9">
    <source>
        <dbReference type="ARBA" id="ARBA00030757"/>
    </source>
</evidence>
<dbReference type="InterPro" id="IPR029063">
    <property type="entry name" value="SAM-dependent_MTases_sf"/>
</dbReference>
<evidence type="ECO:0000313" key="13">
    <source>
        <dbReference type="Proteomes" id="UP000238362"/>
    </source>
</evidence>
<dbReference type="Pfam" id="PF01135">
    <property type="entry name" value="PCMT"/>
    <property type="match status" value="1"/>
</dbReference>
<keyword evidence="7 12" id="KW-0808">Transferase</keyword>
<dbReference type="RefSeq" id="WP_106180698.1">
    <property type="nucleotide sequence ID" value="NZ_PVNH01000009.1"/>
</dbReference>
<dbReference type="EC" id="2.1.1.77" evidence="3"/>
<sequence>MSYAARARRRLAEGLHRDGVLTDTRWLAAFRQVPRHAFVPRFFVPSGSRWAAVSVEDDGALGTVYSDAVLVTQLDDDLSRWELARRDGPVPGTPTCSSSMPGIMAVMLEQLLVASGSRVLEIGTGTGYNTALLCERLGSAHVYTVDIDPGLAALAGATLRRLGYQPRGEAADGEHGLPRGAPYDRVLCTCAVSRIPPAWLEQTRQGGLIVTTLNRPIGAGLLRIVVGTGATGTGRVLGWDGRFMPLRAHRIADPVEAVGRGTVASTRTALPLTTVLSPASRFEFFAGLTLADVTTVPDPDDPDRSCLVHADGSWARQRGRNGRFEVEQGGPRRLWDLVEAAYDQWRTLGEPERTDFGVTVTGERQEFWLREPESTHRWPLTTPAS</sequence>
<dbReference type="Gene3D" id="3.40.50.150">
    <property type="entry name" value="Vaccinia Virus protein VP39"/>
    <property type="match status" value="1"/>
</dbReference>
<dbReference type="EMBL" id="PVNH01000009">
    <property type="protein sequence ID" value="PRX45499.1"/>
    <property type="molecule type" value="Genomic_DNA"/>
</dbReference>
<protein>
    <recommendedName>
        <fullName evidence="4">Protein-L-isoaspartate O-methyltransferase</fullName>
        <ecNumber evidence="3">2.1.1.77</ecNumber>
    </recommendedName>
    <alternativeName>
        <fullName evidence="11">L-isoaspartyl protein carboxyl methyltransferase</fullName>
    </alternativeName>
    <alternativeName>
        <fullName evidence="9">Protein L-isoaspartyl methyltransferase</fullName>
    </alternativeName>
    <alternativeName>
        <fullName evidence="10">Protein-beta-aspartate methyltransferase</fullName>
    </alternativeName>
</protein>
<evidence type="ECO:0000256" key="5">
    <source>
        <dbReference type="ARBA" id="ARBA00022490"/>
    </source>
</evidence>
<dbReference type="SUPFAM" id="SSF53335">
    <property type="entry name" value="S-adenosyl-L-methionine-dependent methyltransferases"/>
    <property type="match status" value="1"/>
</dbReference>
<dbReference type="AlphaFoldDB" id="A0A2T0LQ96"/>
<evidence type="ECO:0000256" key="7">
    <source>
        <dbReference type="ARBA" id="ARBA00022679"/>
    </source>
</evidence>
<dbReference type="PANTHER" id="PTHR11579:SF0">
    <property type="entry name" value="PROTEIN-L-ISOASPARTATE(D-ASPARTATE) O-METHYLTRANSFERASE"/>
    <property type="match status" value="1"/>
</dbReference>
<dbReference type="InterPro" id="IPR000682">
    <property type="entry name" value="PCMT"/>
</dbReference>
<evidence type="ECO:0000256" key="3">
    <source>
        <dbReference type="ARBA" id="ARBA00011890"/>
    </source>
</evidence>
<evidence type="ECO:0000256" key="8">
    <source>
        <dbReference type="ARBA" id="ARBA00022691"/>
    </source>
</evidence>
<dbReference type="GO" id="GO:0005737">
    <property type="term" value="C:cytoplasm"/>
    <property type="evidence" value="ECO:0007669"/>
    <property type="project" value="UniProtKB-SubCell"/>
</dbReference>
<evidence type="ECO:0000256" key="6">
    <source>
        <dbReference type="ARBA" id="ARBA00022603"/>
    </source>
</evidence>
<dbReference type="CDD" id="cd02440">
    <property type="entry name" value="AdoMet_MTases"/>
    <property type="match status" value="1"/>
</dbReference>
<comment type="subcellular location">
    <subcellularLocation>
        <location evidence="1">Cytoplasm</location>
    </subcellularLocation>
</comment>
<comment type="caution">
    <text evidence="12">The sequence shown here is derived from an EMBL/GenBank/DDBJ whole genome shotgun (WGS) entry which is preliminary data.</text>
</comment>
<evidence type="ECO:0000256" key="4">
    <source>
        <dbReference type="ARBA" id="ARBA00013346"/>
    </source>
</evidence>
<dbReference type="PANTHER" id="PTHR11579">
    <property type="entry name" value="PROTEIN-L-ISOASPARTATE O-METHYLTRANSFERASE"/>
    <property type="match status" value="1"/>
</dbReference>